<protein>
    <recommendedName>
        <fullName evidence="4 10">2-dehydropantoate 2-reductase</fullName>
        <ecNumber evidence="3 10">1.1.1.169</ecNumber>
    </recommendedName>
    <alternativeName>
        <fullName evidence="8 10">Ketopantoate reductase</fullName>
    </alternativeName>
</protein>
<evidence type="ECO:0000256" key="2">
    <source>
        <dbReference type="ARBA" id="ARBA00007870"/>
    </source>
</evidence>
<keyword evidence="14" id="KW-1185">Reference proteome</keyword>
<feature type="domain" description="Ketopantoate reductase N-terminal" evidence="11">
    <location>
        <begin position="7"/>
        <end position="155"/>
    </location>
</feature>
<dbReference type="InterPro" id="IPR013332">
    <property type="entry name" value="KPR_N"/>
</dbReference>
<dbReference type="PROSITE" id="PS51257">
    <property type="entry name" value="PROKAR_LIPOPROTEIN"/>
    <property type="match status" value="1"/>
</dbReference>
<dbReference type="NCBIfam" id="NF006083">
    <property type="entry name" value="PRK08229.1"/>
    <property type="match status" value="1"/>
</dbReference>
<dbReference type="AlphaFoldDB" id="A0A158K219"/>
<keyword evidence="6 10" id="KW-0521">NADP</keyword>
<evidence type="ECO:0000256" key="5">
    <source>
        <dbReference type="ARBA" id="ARBA00022655"/>
    </source>
</evidence>
<dbReference type="InterPro" id="IPR008927">
    <property type="entry name" value="6-PGluconate_DH-like_C_sf"/>
</dbReference>
<dbReference type="Pfam" id="PF08546">
    <property type="entry name" value="ApbA_C"/>
    <property type="match status" value="1"/>
</dbReference>
<evidence type="ECO:0000256" key="3">
    <source>
        <dbReference type="ARBA" id="ARBA00013014"/>
    </source>
</evidence>
<dbReference type="Gene3D" id="1.10.1040.10">
    <property type="entry name" value="N-(1-d-carboxylethyl)-l-norvaline Dehydrogenase, domain 2"/>
    <property type="match status" value="1"/>
</dbReference>
<dbReference type="SUPFAM" id="SSF51735">
    <property type="entry name" value="NAD(P)-binding Rossmann-fold domains"/>
    <property type="match status" value="1"/>
</dbReference>
<reference evidence="13" key="1">
    <citation type="submission" date="2016-01" db="EMBL/GenBank/DDBJ databases">
        <authorList>
            <person name="Peeters C."/>
        </authorList>
    </citation>
    <scope>NUCLEOTIDE SEQUENCE [LARGE SCALE GENOMIC DNA]</scope>
    <source>
        <strain evidence="13">LMG 22940</strain>
    </source>
</reference>
<gene>
    <name evidence="13" type="ORF">AWB68_04694</name>
</gene>
<sequence length="348" mass="37757">MDVSKRIVIHGAGSVGCYIGGWLAAAGLPVTFLGRPGIQREIAANGMLLTDQEGRQHRFEPGEVDYRTDPQVLSEATLILVTVKSEGTPDAIAEIQRHAREGVPVVSLQNGVRNVATLRDGLGEARVIAGMVPFNVAHTKAGHWHRGTSGELHVEHGPLLDIYVPWFEKAGLPLLRMADVVGTQWGKLLLNLNNPINALSGRPLRAQLGESGYRQCLALCIEEALQCMTDAGIALPADIGLVPPAEMIGLLRLPDEDYARLVGERHKIDEQARSSMWEDLEQGRPTEIEYLSGEIVALAASLGREAPFNAKARTLIRAAEQGGRRDWTGLELLQQFKDAGKIAGDADR</sequence>
<dbReference type="InterPro" id="IPR013752">
    <property type="entry name" value="KPA_reductase"/>
</dbReference>
<dbReference type="PANTHER" id="PTHR43765">
    <property type="entry name" value="2-DEHYDROPANTOATE 2-REDUCTASE-RELATED"/>
    <property type="match status" value="1"/>
</dbReference>
<feature type="domain" description="Ketopantoate reductase C-terminal" evidence="12">
    <location>
        <begin position="180"/>
        <end position="319"/>
    </location>
</feature>
<dbReference type="InterPro" id="IPR036291">
    <property type="entry name" value="NAD(P)-bd_dom_sf"/>
</dbReference>
<comment type="similarity">
    <text evidence="2 10">Belongs to the ketopantoate reductase family.</text>
</comment>
<evidence type="ECO:0000256" key="1">
    <source>
        <dbReference type="ARBA" id="ARBA00004994"/>
    </source>
</evidence>
<evidence type="ECO:0000256" key="7">
    <source>
        <dbReference type="ARBA" id="ARBA00023002"/>
    </source>
</evidence>
<evidence type="ECO:0000256" key="9">
    <source>
        <dbReference type="ARBA" id="ARBA00048793"/>
    </source>
</evidence>
<comment type="pathway">
    <text evidence="1 10">Cofactor biosynthesis; (R)-pantothenate biosynthesis; (R)-pantoate from 3-methyl-2-oxobutanoate: step 2/2.</text>
</comment>
<dbReference type="OrthoDB" id="8555723at2"/>
<keyword evidence="7 10" id="KW-0560">Oxidoreductase</keyword>
<evidence type="ECO:0000259" key="12">
    <source>
        <dbReference type="Pfam" id="PF08546"/>
    </source>
</evidence>
<dbReference type="EMBL" id="FCON02000058">
    <property type="protein sequence ID" value="SAL75015.1"/>
    <property type="molecule type" value="Genomic_DNA"/>
</dbReference>
<dbReference type="GO" id="GO:0015940">
    <property type="term" value="P:pantothenate biosynthetic process"/>
    <property type="evidence" value="ECO:0007669"/>
    <property type="project" value="UniProtKB-UniPathway"/>
</dbReference>
<evidence type="ECO:0000313" key="14">
    <source>
        <dbReference type="Proteomes" id="UP000054770"/>
    </source>
</evidence>
<keyword evidence="5 10" id="KW-0566">Pantothenate biosynthesis</keyword>
<dbReference type="Gene3D" id="3.40.50.720">
    <property type="entry name" value="NAD(P)-binding Rossmann-like Domain"/>
    <property type="match status" value="1"/>
</dbReference>
<evidence type="ECO:0000256" key="6">
    <source>
        <dbReference type="ARBA" id="ARBA00022857"/>
    </source>
</evidence>
<dbReference type="RefSeq" id="WP_087646754.1">
    <property type="nucleotide sequence ID" value="NZ_FCON02000058.1"/>
</dbReference>
<organism evidence="13 14">
    <name type="scientific">Caballeronia choica</name>
    <dbReference type="NCBI Taxonomy" id="326476"/>
    <lineage>
        <taxon>Bacteria</taxon>
        <taxon>Pseudomonadati</taxon>
        <taxon>Pseudomonadota</taxon>
        <taxon>Betaproteobacteria</taxon>
        <taxon>Burkholderiales</taxon>
        <taxon>Burkholderiaceae</taxon>
        <taxon>Caballeronia</taxon>
    </lineage>
</organism>
<comment type="catalytic activity">
    <reaction evidence="9 10">
        <text>(R)-pantoate + NADP(+) = 2-dehydropantoate + NADPH + H(+)</text>
        <dbReference type="Rhea" id="RHEA:16233"/>
        <dbReference type="ChEBI" id="CHEBI:11561"/>
        <dbReference type="ChEBI" id="CHEBI:15378"/>
        <dbReference type="ChEBI" id="CHEBI:15980"/>
        <dbReference type="ChEBI" id="CHEBI:57783"/>
        <dbReference type="ChEBI" id="CHEBI:58349"/>
        <dbReference type="EC" id="1.1.1.169"/>
    </reaction>
</comment>
<dbReference type="SUPFAM" id="SSF48179">
    <property type="entry name" value="6-phosphogluconate dehydrogenase C-terminal domain-like"/>
    <property type="match status" value="1"/>
</dbReference>
<dbReference type="GO" id="GO:0008677">
    <property type="term" value="F:2-dehydropantoate 2-reductase activity"/>
    <property type="evidence" value="ECO:0007669"/>
    <property type="project" value="UniProtKB-EC"/>
</dbReference>
<dbReference type="NCBIfam" id="TIGR00745">
    <property type="entry name" value="apbA_panE"/>
    <property type="match status" value="1"/>
</dbReference>
<dbReference type="InterPro" id="IPR013328">
    <property type="entry name" value="6PGD_dom2"/>
</dbReference>
<proteinExistence type="inferred from homology"/>
<dbReference type="PANTHER" id="PTHR43765:SF2">
    <property type="entry name" value="2-DEHYDROPANTOATE 2-REDUCTASE"/>
    <property type="match status" value="1"/>
</dbReference>
<evidence type="ECO:0000256" key="4">
    <source>
        <dbReference type="ARBA" id="ARBA00019465"/>
    </source>
</evidence>
<evidence type="ECO:0000259" key="11">
    <source>
        <dbReference type="Pfam" id="PF02558"/>
    </source>
</evidence>
<evidence type="ECO:0000313" key="13">
    <source>
        <dbReference type="EMBL" id="SAL75015.1"/>
    </source>
</evidence>
<dbReference type="EC" id="1.1.1.169" evidence="3 10"/>
<dbReference type="Pfam" id="PF02558">
    <property type="entry name" value="ApbA"/>
    <property type="match status" value="1"/>
</dbReference>
<name>A0A158K219_9BURK</name>
<dbReference type="Proteomes" id="UP000054770">
    <property type="component" value="Unassembled WGS sequence"/>
</dbReference>
<evidence type="ECO:0000256" key="10">
    <source>
        <dbReference type="RuleBase" id="RU362068"/>
    </source>
</evidence>
<dbReference type="GO" id="GO:0050661">
    <property type="term" value="F:NADP binding"/>
    <property type="evidence" value="ECO:0007669"/>
    <property type="project" value="TreeGrafter"/>
</dbReference>
<dbReference type="UniPathway" id="UPA00028">
    <property type="reaction ID" value="UER00004"/>
</dbReference>
<comment type="caution">
    <text evidence="13">The sequence shown here is derived from an EMBL/GenBank/DDBJ whole genome shotgun (WGS) entry which is preliminary data.</text>
</comment>
<dbReference type="GO" id="GO:0005737">
    <property type="term" value="C:cytoplasm"/>
    <property type="evidence" value="ECO:0007669"/>
    <property type="project" value="TreeGrafter"/>
</dbReference>
<dbReference type="InterPro" id="IPR050838">
    <property type="entry name" value="Ketopantoate_reductase"/>
</dbReference>
<dbReference type="InterPro" id="IPR003710">
    <property type="entry name" value="ApbA"/>
</dbReference>
<accession>A0A158K219</accession>
<comment type="function">
    <text evidence="10">Catalyzes the NADPH-dependent reduction of ketopantoate into pantoic acid.</text>
</comment>
<evidence type="ECO:0000256" key="8">
    <source>
        <dbReference type="ARBA" id="ARBA00032024"/>
    </source>
</evidence>